<dbReference type="Gene3D" id="3.30.420.10">
    <property type="entry name" value="Ribonuclease H-like superfamily/Ribonuclease H"/>
    <property type="match status" value="1"/>
</dbReference>
<gene>
    <name evidence="2" type="ORF">A2938_02890</name>
</gene>
<dbReference type="EMBL" id="MHSA01000021">
    <property type="protein sequence ID" value="OHA33941.1"/>
    <property type="molecule type" value="Genomic_DNA"/>
</dbReference>
<protein>
    <recommendedName>
        <fullName evidence="1">Exonuclease domain-containing protein</fullName>
    </recommendedName>
</protein>
<dbReference type="InterPro" id="IPR013520">
    <property type="entry name" value="Ribonucl_H"/>
</dbReference>
<dbReference type="InterPro" id="IPR012337">
    <property type="entry name" value="RNaseH-like_sf"/>
</dbReference>
<dbReference type="Proteomes" id="UP000177797">
    <property type="component" value="Unassembled WGS sequence"/>
</dbReference>
<dbReference type="AlphaFoldDB" id="A0A1G2NEW8"/>
<dbReference type="FunFam" id="3.30.420.10:FF:000045">
    <property type="entry name" value="3'-5' exonuclease DinG"/>
    <property type="match status" value="1"/>
</dbReference>
<evidence type="ECO:0000259" key="1">
    <source>
        <dbReference type="SMART" id="SM00479"/>
    </source>
</evidence>
<dbReference type="SUPFAM" id="SSF53098">
    <property type="entry name" value="Ribonuclease H-like"/>
    <property type="match status" value="1"/>
</dbReference>
<accession>A0A1G2NEW8</accession>
<proteinExistence type="predicted"/>
<organism evidence="2 3">
    <name type="scientific">Candidatus Taylorbacteria bacterium RIFCSPLOWO2_01_FULL_48_100</name>
    <dbReference type="NCBI Taxonomy" id="1802322"/>
    <lineage>
        <taxon>Bacteria</taxon>
        <taxon>Candidatus Tayloriibacteriota</taxon>
    </lineage>
</organism>
<feature type="domain" description="Exonuclease" evidence="1">
    <location>
        <begin position="16"/>
        <end position="187"/>
    </location>
</feature>
<dbReference type="PANTHER" id="PTHR30231">
    <property type="entry name" value="DNA POLYMERASE III SUBUNIT EPSILON"/>
    <property type="match status" value="1"/>
</dbReference>
<dbReference type="Pfam" id="PF00929">
    <property type="entry name" value="RNase_T"/>
    <property type="match status" value="1"/>
</dbReference>
<comment type="caution">
    <text evidence="2">The sequence shown here is derived from an EMBL/GenBank/DDBJ whole genome shotgun (WGS) entry which is preliminary data.</text>
</comment>
<name>A0A1G2NEW8_9BACT</name>
<dbReference type="GO" id="GO:0008408">
    <property type="term" value="F:3'-5' exonuclease activity"/>
    <property type="evidence" value="ECO:0007669"/>
    <property type="project" value="TreeGrafter"/>
</dbReference>
<dbReference type="GO" id="GO:0005829">
    <property type="term" value="C:cytosol"/>
    <property type="evidence" value="ECO:0007669"/>
    <property type="project" value="TreeGrafter"/>
</dbReference>
<evidence type="ECO:0000313" key="2">
    <source>
        <dbReference type="EMBL" id="OHA33941.1"/>
    </source>
</evidence>
<dbReference type="PANTHER" id="PTHR30231:SF41">
    <property type="entry name" value="DNA POLYMERASE III SUBUNIT EPSILON"/>
    <property type="match status" value="1"/>
</dbReference>
<evidence type="ECO:0000313" key="3">
    <source>
        <dbReference type="Proteomes" id="UP000177797"/>
    </source>
</evidence>
<reference evidence="2 3" key="1">
    <citation type="journal article" date="2016" name="Nat. Commun.">
        <title>Thousands of microbial genomes shed light on interconnected biogeochemical processes in an aquifer system.</title>
        <authorList>
            <person name="Anantharaman K."/>
            <person name="Brown C.T."/>
            <person name="Hug L.A."/>
            <person name="Sharon I."/>
            <person name="Castelle C.J."/>
            <person name="Probst A.J."/>
            <person name="Thomas B.C."/>
            <person name="Singh A."/>
            <person name="Wilkins M.J."/>
            <person name="Karaoz U."/>
            <person name="Brodie E.L."/>
            <person name="Williams K.H."/>
            <person name="Hubbard S.S."/>
            <person name="Banfield J.F."/>
        </authorList>
    </citation>
    <scope>NUCLEOTIDE SEQUENCE [LARGE SCALE GENOMIC DNA]</scope>
</reference>
<dbReference type="GO" id="GO:0045004">
    <property type="term" value="P:DNA replication proofreading"/>
    <property type="evidence" value="ECO:0007669"/>
    <property type="project" value="TreeGrafter"/>
</dbReference>
<dbReference type="SMART" id="SM00479">
    <property type="entry name" value="EXOIII"/>
    <property type="match status" value="1"/>
</dbReference>
<dbReference type="CDD" id="cd06127">
    <property type="entry name" value="DEDDh"/>
    <property type="match status" value="1"/>
</dbReference>
<dbReference type="GO" id="GO:0003676">
    <property type="term" value="F:nucleic acid binding"/>
    <property type="evidence" value="ECO:0007669"/>
    <property type="project" value="InterPro"/>
</dbReference>
<dbReference type="InterPro" id="IPR036397">
    <property type="entry name" value="RNaseH_sf"/>
</dbReference>
<sequence length="202" mass="22874">MRILTSEYTKKWTEFEYAVLDLEGTGAQHRENEGIVDIAGVLVKGGAVTHESFNHLLNPEISIPSFISRIHGITDKDVQNKPKLAEVKSGILTFCEGRILVSHNAPVERRVLRFRLPEYEPPIIFDTLKMSRTAYQEEKKHSLDEMIKRLNLESVLSSATDSKRHSAFYDALATAHAFVVLANRLVGKEGVLQDLLKYNIRD</sequence>